<feature type="domain" description="LysM" evidence="6">
    <location>
        <begin position="76"/>
        <end position="122"/>
    </location>
</feature>
<dbReference type="Pfam" id="PF01476">
    <property type="entry name" value="LysM"/>
    <property type="match status" value="2"/>
</dbReference>
<dbReference type="InterPro" id="IPR052210">
    <property type="entry name" value="LysM1-like"/>
</dbReference>
<feature type="compositionally biased region" description="Low complexity" evidence="5">
    <location>
        <begin position="47"/>
        <end position="60"/>
    </location>
</feature>
<comment type="similarity">
    <text evidence="4">Belongs to the secreted LysM effector family.</text>
</comment>
<evidence type="ECO:0000313" key="7">
    <source>
        <dbReference type="EMBL" id="KAF6828341.1"/>
    </source>
</evidence>
<keyword evidence="8" id="KW-1185">Reference proteome</keyword>
<evidence type="ECO:0000313" key="8">
    <source>
        <dbReference type="Proteomes" id="UP000639643"/>
    </source>
</evidence>
<evidence type="ECO:0000256" key="2">
    <source>
        <dbReference type="ARBA" id="ARBA00022729"/>
    </source>
</evidence>
<gene>
    <name evidence="7" type="ORF">CMUS01_08631</name>
</gene>
<feature type="region of interest" description="Disordered" evidence="5">
    <location>
        <begin position="20"/>
        <end position="67"/>
    </location>
</feature>
<dbReference type="PROSITE" id="PS51782">
    <property type="entry name" value="LYSM"/>
    <property type="match status" value="2"/>
</dbReference>
<keyword evidence="2" id="KW-0732">Signal</keyword>
<dbReference type="CDD" id="cd00118">
    <property type="entry name" value="LysM"/>
    <property type="match status" value="2"/>
</dbReference>
<feature type="domain" description="LysM" evidence="6">
    <location>
        <begin position="151"/>
        <end position="197"/>
    </location>
</feature>
<dbReference type="AlphaFoldDB" id="A0A8H6KCR8"/>
<dbReference type="EMBL" id="WIGM01000341">
    <property type="protein sequence ID" value="KAF6828341.1"/>
    <property type="molecule type" value="Genomic_DNA"/>
</dbReference>
<evidence type="ECO:0000259" key="6">
    <source>
        <dbReference type="PROSITE" id="PS51782"/>
    </source>
</evidence>
<keyword evidence="1" id="KW-0147">Chitin-binding</keyword>
<protein>
    <submittedName>
        <fullName evidence="7">LysM domain-containing protein-like protein 5</fullName>
    </submittedName>
</protein>
<dbReference type="PANTHER" id="PTHR34997:SF2">
    <property type="entry name" value="LYSM DOMAIN-CONTAINING PROTEIN-RELATED"/>
    <property type="match status" value="1"/>
</dbReference>
<dbReference type="InterPro" id="IPR036779">
    <property type="entry name" value="LysM_dom_sf"/>
</dbReference>
<accession>A0A8H6KCR8</accession>
<sequence>MNPSLKSCGDWKTDHSFCIGSASGIPAPPGPTVGPTTTTSQPPPAGPTTTSTPTNPGNGVQTPEPWQPGMVNNCNRFHLVEAGETCAVIASKTGVTVSQLTTWNKGIGASCTGMWAGYYLCTGVVGGSTQPPPANPTPQPIQDGMVGNCKRFHFVQPGQNCDIISRQYGITVANFIRWNPAAGANCQGLWAQTYACVGL</sequence>
<evidence type="ECO:0000256" key="3">
    <source>
        <dbReference type="ARBA" id="ARBA00023026"/>
    </source>
</evidence>
<dbReference type="OrthoDB" id="2281372at2759"/>
<dbReference type="SMART" id="SM00257">
    <property type="entry name" value="LysM"/>
    <property type="match status" value="2"/>
</dbReference>
<keyword evidence="3" id="KW-0843">Virulence</keyword>
<evidence type="ECO:0000256" key="1">
    <source>
        <dbReference type="ARBA" id="ARBA00022669"/>
    </source>
</evidence>
<reference evidence="7" key="1">
    <citation type="journal article" date="2020" name="Phytopathology">
        <title>Genome Sequence Resources of Colletotrichum truncatum, C. plurivorum, C. musicola, and C. sojae: Four Species Pathogenic to Soybean (Glycine max).</title>
        <authorList>
            <person name="Rogerio F."/>
            <person name="Boufleur T.R."/>
            <person name="Ciampi-Guillardi M."/>
            <person name="Sukno S.A."/>
            <person name="Thon M.R."/>
            <person name="Massola Junior N.S."/>
            <person name="Baroncelli R."/>
        </authorList>
    </citation>
    <scope>NUCLEOTIDE SEQUENCE</scope>
    <source>
        <strain evidence="7">LFN0074</strain>
    </source>
</reference>
<dbReference type="PANTHER" id="PTHR34997">
    <property type="entry name" value="AM15"/>
    <property type="match status" value="1"/>
</dbReference>
<dbReference type="InterPro" id="IPR018392">
    <property type="entry name" value="LysM"/>
</dbReference>
<name>A0A8H6KCR8_9PEZI</name>
<dbReference type="Proteomes" id="UP000639643">
    <property type="component" value="Unassembled WGS sequence"/>
</dbReference>
<comment type="caution">
    <text evidence="7">The sequence shown here is derived from an EMBL/GenBank/DDBJ whole genome shotgun (WGS) entry which is preliminary data.</text>
</comment>
<dbReference type="SUPFAM" id="SSF54106">
    <property type="entry name" value="LysM domain"/>
    <property type="match status" value="2"/>
</dbReference>
<evidence type="ECO:0000256" key="4">
    <source>
        <dbReference type="ARBA" id="ARBA00044955"/>
    </source>
</evidence>
<organism evidence="7 8">
    <name type="scientific">Colletotrichum musicola</name>
    <dbReference type="NCBI Taxonomy" id="2175873"/>
    <lineage>
        <taxon>Eukaryota</taxon>
        <taxon>Fungi</taxon>
        <taxon>Dikarya</taxon>
        <taxon>Ascomycota</taxon>
        <taxon>Pezizomycotina</taxon>
        <taxon>Sordariomycetes</taxon>
        <taxon>Hypocreomycetidae</taxon>
        <taxon>Glomerellales</taxon>
        <taxon>Glomerellaceae</taxon>
        <taxon>Colletotrichum</taxon>
        <taxon>Colletotrichum orchidearum species complex</taxon>
    </lineage>
</organism>
<evidence type="ECO:0000256" key="5">
    <source>
        <dbReference type="SAM" id="MobiDB-lite"/>
    </source>
</evidence>
<dbReference type="Gene3D" id="3.10.350.10">
    <property type="entry name" value="LysM domain"/>
    <property type="match status" value="2"/>
</dbReference>
<proteinExistence type="inferred from homology"/>
<dbReference type="GO" id="GO:0008061">
    <property type="term" value="F:chitin binding"/>
    <property type="evidence" value="ECO:0007669"/>
    <property type="project" value="UniProtKB-KW"/>
</dbReference>